<organism evidence="2 3">
    <name type="scientific">Pristionchus mayeri</name>
    <dbReference type="NCBI Taxonomy" id="1317129"/>
    <lineage>
        <taxon>Eukaryota</taxon>
        <taxon>Metazoa</taxon>
        <taxon>Ecdysozoa</taxon>
        <taxon>Nematoda</taxon>
        <taxon>Chromadorea</taxon>
        <taxon>Rhabditida</taxon>
        <taxon>Rhabditina</taxon>
        <taxon>Diplogasteromorpha</taxon>
        <taxon>Diplogasteroidea</taxon>
        <taxon>Neodiplogasteridae</taxon>
        <taxon>Pristionchus</taxon>
    </lineage>
</organism>
<feature type="transmembrane region" description="Helical" evidence="1">
    <location>
        <begin position="48"/>
        <end position="64"/>
    </location>
</feature>
<evidence type="ECO:0000313" key="2">
    <source>
        <dbReference type="EMBL" id="GMR55435.1"/>
    </source>
</evidence>
<keyword evidence="3" id="KW-1185">Reference proteome</keyword>
<reference evidence="3" key="1">
    <citation type="submission" date="2022-10" db="EMBL/GenBank/DDBJ databases">
        <title>Genome assembly of Pristionchus species.</title>
        <authorList>
            <person name="Yoshida K."/>
            <person name="Sommer R.J."/>
        </authorList>
    </citation>
    <scope>NUCLEOTIDE SEQUENCE [LARGE SCALE GENOMIC DNA]</scope>
    <source>
        <strain evidence="3">RS5460</strain>
    </source>
</reference>
<comment type="caution">
    <text evidence="2">The sequence shown here is derived from an EMBL/GenBank/DDBJ whole genome shotgun (WGS) entry which is preliminary data.</text>
</comment>
<sequence length="65" mass="7381">WALVNNGMNSADKFYGIFMIIIISLITISISPLPLFAAAVYGIWKRRPNFLLTLAIYMWIAFIVS</sequence>
<dbReference type="EMBL" id="BTRK01000005">
    <property type="protein sequence ID" value="GMR55435.1"/>
    <property type="molecule type" value="Genomic_DNA"/>
</dbReference>
<gene>
    <name evidence="2" type="ORF">PMAYCL1PPCAC_25630</name>
</gene>
<name>A0AAN5D486_9BILA</name>
<keyword evidence="1" id="KW-0812">Transmembrane</keyword>
<keyword evidence="1" id="KW-0472">Membrane</keyword>
<feature type="non-terminal residue" evidence="2">
    <location>
        <position position="1"/>
    </location>
</feature>
<dbReference type="Proteomes" id="UP001328107">
    <property type="component" value="Unassembled WGS sequence"/>
</dbReference>
<keyword evidence="1" id="KW-1133">Transmembrane helix</keyword>
<evidence type="ECO:0000313" key="3">
    <source>
        <dbReference type="Proteomes" id="UP001328107"/>
    </source>
</evidence>
<proteinExistence type="predicted"/>
<feature type="transmembrane region" description="Helical" evidence="1">
    <location>
        <begin position="14"/>
        <end position="41"/>
    </location>
</feature>
<accession>A0AAN5D486</accession>
<dbReference type="AlphaFoldDB" id="A0AAN5D486"/>
<protein>
    <submittedName>
        <fullName evidence="2">Uncharacterized protein</fullName>
    </submittedName>
</protein>
<feature type="non-terminal residue" evidence="2">
    <location>
        <position position="65"/>
    </location>
</feature>
<evidence type="ECO:0000256" key="1">
    <source>
        <dbReference type="SAM" id="Phobius"/>
    </source>
</evidence>